<organism evidence="1 2">
    <name type="scientific">Knufia fluminis</name>
    <dbReference type="NCBI Taxonomy" id="191047"/>
    <lineage>
        <taxon>Eukaryota</taxon>
        <taxon>Fungi</taxon>
        <taxon>Dikarya</taxon>
        <taxon>Ascomycota</taxon>
        <taxon>Pezizomycotina</taxon>
        <taxon>Eurotiomycetes</taxon>
        <taxon>Chaetothyriomycetidae</taxon>
        <taxon>Chaetothyriales</taxon>
        <taxon>Trichomeriaceae</taxon>
        <taxon>Knufia</taxon>
    </lineage>
</organism>
<dbReference type="Proteomes" id="UP001316803">
    <property type="component" value="Unassembled WGS sequence"/>
</dbReference>
<accession>A0AAN8ICM5</accession>
<reference evidence="1 2" key="1">
    <citation type="submission" date="2022-12" db="EMBL/GenBank/DDBJ databases">
        <title>Genomic features and morphological characterization of a novel Knufia sp. strain isolated from spacecraft assembly facility.</title>
        <authorList>
            <person name="Teixeira M."/>
            <person name="Chander A.M."/>
            <person name="Stajich J.E."/>
            <person name="Venkateswaran K."/>
        </authorList>
    </citation>
    <scope>NUCLEOTIDE SEQUENCE [LARGE SCALE GENOMIC DNA]</scope>
    <source>
        <strain evidence="1 2">FJI-L2-BK-P2</strain>
    </source>
</reference>
<name>A0AAN8ICM5_9EURO</name>
<proteinExistence type="predicted"/>
<dbReference type="AlphaFoldDB" id="A0AAN8ICM5"/>
<evidence type="ECO:0000313" key="1">
    <source>
        <dbReference type="EMBL" id="KAK5958656.1"/>
    </source>
</evidence>
<evidence type="ECO:0000313" key="2">
    <source>
        <dbReference type="Proteomes" id="UP001316803"/>
    </source>
</evidence>
<protein>
    <submittedName>
        <fullName evidence="1">Uncharacterized protein</fullName>
    </submittedName>
</protein>
<comment type="caution">
    <text evidence="1">The sequence shown here is derived from an EMBL/GenBank/DDBJ whole genome shotgun (WGS) entry which is preliminary data.</text>
</comment>
<sequence>MSSQQQPYHTFTSASAPITTASTTTIRGQWSTSDKYVRFELLEKEKFDRVMRRHGLNESRSPFLPSNWQEYLSHRADTLDDKIAAEKTAIAAKEEAARVRRSKPASAEVVPVFGGRDLRGVAAPCLEDYRGARGRWWAVREDVVVVVSANKEMDEDVSFRRRGEFLVGEDLAKKL</sequence>
<gene>
    <name evidence="1" type="ORF">OHC33_000499</name>
</gene>
<dbReference type="EMBL" id="JAKLMC020000001">
    <property type="protein sequence ID" value="KAK5958656.1"/>
    <property type="molecule type" value="Genomic_DNA"/>
</dbReference>
<keyword evidence="2" id="KW-1185">Reference proteome</keyword>